<keyword evidence="1" id="KW-0812">Transmembrane</keyword>
<protein>
    <recommendedName>
        <fullName evidence="2">Phospholipid/glycerol acyltransferase domain-containing protein</fullName>
    </recommendedName>
</protein>
<dbReference type="GO" id="GO:0016746">
    <property type="term" value="F:acyltransferase activity"/>
    <property type="evidence" value="ECO:0007669"/>
    <property type="project" value="InterPro"/>
</dbReference>
<dbReference type="EMBL" id="MN740593">
    <property type="protein sequence ID" value="QHS77580.1"/>
    <property type="molecule type" value="Genomic_DNA"/>
</dbReference>
<evidence type="ECO:0000256" key="1">
    <source>
        <dbReference type="SAM" id="Phobius"/>
    </source>
</evidence>
<name>A0A6C0ADN2_9ZZZZ</name>
<organism evidence="3">
    <name type="scientific">viral metagenome</name>
    <dbReference type="NCBI Taxonomy" id="1070528"/>
    <lineage>
        <taxon>unclassified sequences</taxon>
        <taxon>metagenomes</taxon>
        <taxon>organismal metagenomes</taxon>
    </lineage>
</organism>
<evidence type="ECO:0000259" key="2">
    <source>
        <dbReference type="SMART" id="SM00563"/>
    </source>
</evidence>
<accession>A0A6C0ADN2</accession>
<keyword evidence="1" id="KW-0472">Membrane</keyword>
<sequence length="214" mass="24604">MFFSFILNMIGYKISTSVFKAFEKQHIGIFPHTSKMEFCILILALLSTDLRKKICFCVAEKYMRIPVLSQIILYFGGFFVIKGSGVTLSTIEFLKKNPDKILFISPEGSLRAREWRTGFLYISKGANIPIIICGIDFSDHTFKSINDEIHVDDVKETLKICQEKFSNSGIAPLYPECSYPRIKLPKNTVTSYLPFKGKMFIFILLVFLMKIIFF</sequence>
<dbReference type="AlphaFoldDB" id="A0A6C0ADN2"/>
<evidence type="ECO:0000313" key="3">
    <source>
        <dbReference type="EMBL" id="QHS77580.1"/>
    </source>
</evidence>
<proteinExistence type="predicted"/>
<feature type="transmembrane region" description="Helical" evidence="1">
    <location>
        <begin position="195"/>
        <end position="213"/>
    </location>
</feature>
<feature type="domain" description="Phospholipid/glycerol acyltransferase" evidence="2">
    <location>
        <begin position="26"/>
        <end position="138"/>
    </location>
</feature>
<keyword evidence="1" id="KW-1133">Transmembrane helix</keyword>
<dbReference type="SUPFAM" id="SSF69593">
    <property type="entry name" value="Glycerol-3-phosphate (1)-acyltransferase"/>
    <property type="match status" value="1"/>
</dbReference>
<dbReference type="InterPro" id="IPR002123">
    <property type="entry name" value="Plipid/glycerol_acylTrfase"/>
</dbReference>
<dbReference type="SMART" id="SM00563">
    <property type="entry name" value="PlsC"/>
    <property type="match status" value="1"/>
</dbReference>
<feature type="transmembrane region" description="Helical" evidence="1">
    <location>
        <begin position="71"/>
        <end position="91"/>
    </location>
</feature>
<reference evidence="3" key="1">
    <citation type="journal article" date="2020" name="Nature">
        <title>Giant virus diversity and host interactions through global metagenomics.</title>
        <authorList>
            <person name="Schulz F."/>
            <person name="Roux S."/>
            <person name="Paez-Espino D."/>
            <person name="Jungbluth S."/>
            <person name="Walsh D.A."/>
            <person name="Denef V.J."/>
            <person name="McMahon K.D."/>
            <person name="Konstantinidis K.T."/>
            <person name="Eloe-Fadrosh E.A."/>
            <person name="Kyrpides N.C."/>
            <person name="Woyke T."/>
        </authorList>
    </citation>
    <scope>NUCLEOTIDE SEQUENCE</scope>
    <source>
        <strain evidence="3">GVMAG-S-1021933-23</strain>
    </source>
</reference>